<feature type="domain" description="Siroheme decarboxylase AsnC-like ligand binding" evidence="7">
    <location>
        <begin position="69"/>
        <end position="142"/>
    </location>
</feature>
<dbReference type="InterPro" id="IPR040523">
    <property type="entry name" value="AsnC_trans_reg2"/>
</dbReference>
<keyword evidence="10" id="KW-1185">Reference proteome</keyword>
<dbReference type="RefSeq" id="WP_100177712.1">
    <property type="nucleotide sequence ID" value="NZ_LFJC01000003.1"/>
</dbReference>
<dbReference type="FunFam" id="3.30.70.3460:FF:000001">
    <property type="entry name" value="Heme d1 biosynthesis protein NirG"/>
    <property type="match status" value="1"/>
</dbReference>
<comment type="pathway">
    <text evidence="2">Porphyrin-containing compound metabolism.</text>
</comment>
<comment type="caution">
    <text evidence="9">The sequence shown here is derived from an EMBL/GenBank/DDBJ whole genome shotgun (WGS) entry which is preliminary data.</text>
</comment>
<evidence type="ECO:0000256" key="6">
    <source>
        <dbReference type="ARBA" id="ARBA00073232"/>
    </source>
</evidence>
<keyword evidence="1" id="KW-0456">Lyase</keyword>
<reference evidence="9 10" key="1">
    <citation type="submission" date="2015-06" db="EMBL/GenBank/DDBJ databases">
        <title>Comparative genome analysis of nirS-carrying Bradyrhizobium sp. strains.</title>
        <authorList>
            <person name="Ishii S."/>
            <person name="Jang J."/>
            <person name="Nishizawa T."/>
            <person name="Senoo K."/>
        </authorList>
    </citation>
    <scope>NUCLEOTIDE SEQUENCE [LARGE SCALE GENOMIC DNA]</scope>
    <source>
        <strain evidence="9 10">TSA1</strain>
    </source>
</reference>
<dbReference type="GO" id="GO:0016829">
    <property type="term" value="F:lyase activity"/>
    <property type="evidence" value="ECO:0007669"/>
    <property type="project" value="UniProtKB-KW"/>
</dbReference>
<dbReference type="Pfam" id="PF17805">
    <property type="entry name" value="AsnC_trans_reg2"/>
    <property type="match status" value="1"/>
</dbReference>
<dbReference type="PANTHER" id="PTHR43413">
    <property type="entry name" value="TRANSCRIPTIONAL REGULATOR, ASNC FAMILY"/>
    <property type="match status" value="1"/>
</dbReference>
<sequence>MRSLDPTEKAIINGLQGGFPLTQRPYRDAGAKLGLSEGEMIEEIGHLIAGGQLSRFGPLWNAEALGGAVCLAAIAVPRERFDEVAELVNAHPEIAHNYERDHALNMWFVVSTDAPERIDQVIAEIERETGLRVRAMPKTREFFVGFRVEV</sequence>
<dbReference type="AlphaFoldDB" id="A0A2M6UD82"/>
<evidence type="ECO:0000256" key="3">
    <source>
        <dbReference type="ARBA" id="ARBA00023457"/>
    </source>
</evidence>
<proteinExistence type="inferred from homology"/>
<accession>A0A2M6UD82</accession>
<evidence type="ECO:0000256" key="1">
    <source>
        <dbReference type="ARBA" id="ARBA00023239"/>
    </source>
</evidence>
<evidence type="ECO:0000256" key="5">
    <source>
        <dbReference type="ARBA" id="ARBA00048470"/>
    </source>
</evidence>
<dbReference type="InterPro" id="IPR050684">
    <property type="entry name" value="HTH-Siroheme_Decarb"/>
</dbReference>
<dbReference type="Pfam" id="PF22451">
    <property type="entry name" value="NirdL-like_HTH"/>
    <property type="match status" value="1"/>
</dbReference>
<dbReference type="Proteomes" id="UP000228930">
    <property type="component" value="Unassembled WGS sequence"/>
</dbReference>
<evidence type="ECO:0000313" key="9">
    <source>
        <dbReference type="EMBL" id="PIT02525.1"/>
    </source>
</evidence>
<name>A0A2M6UD82_9BRAD</name>
<evidence type="ECO:0000256" key="2">
    <source>
        <dbReference type="ARBA" id="ARBA00023444"/>
    </source>
</evidence>
<protein>
    <recommendedName>
        <fullName evidence="6">Siroheme decarboxylase NirG subunit</fullName>
        <ecNumber evidence="4">4.1.1.111</ecNumber>
    </recommendedName>
</protein>
<evidence type="ECO:0000256" key="4">
    <source>
        <dbReference type="ARBA" id="ARBA00023471"/>
    </source>
</evidence>
<dbReference type="InterPro" id="IPR053953">
    <property type="entry name" value="NirdL-like_HTH"/>
</dbReference>
<dbReference type="EC" id="4.1.1.111" evidence="4"/>
<dbReference type="PANTHER" id="PTHR43413:SF1">
    <property type="entry name" value="SIROHEME DECARBOXYLASE NIRL SUBUNIT"/>
    <property type="match status" value="1"/>
</dbReference>
<organism evidence="9 10">
    <name type="scientific">Bradyrhizobium nitroreducens</name>
    <dbReference type="NCBI Taxonomy" id="709803"/>
    <lineage>
        <taxon>Bacteria</taxon>
        <taxon>Pseudomonadati</taxon>
        <taxon>Pseudomonadota</taxon>
        <taxon>Alphaproteobacteria</taxon>
        <taxon>Hyphomicrobiales</taxon>
        <taxon>Nitrobacteraceae</taxon>
        <taxon>Bradyrhizobium</taxon>
    </lineage>
</organism>
<evidence type="ECO:0000313" key="10">
    <source>
        <dbReference type="Proteomes" id="UP000228930"/>
    </source>
</evidence>
<evidence type="ECO:0000259" key="7">
    <source>
        <dbReference type="Pfam" id="PF17805"/>
    </source>
</evidence>
<evidence type="ECO:0000259" key="8">
    <source>
        <dbReference type="Pfam" id="PF22451"/>
    </source>
</evidence>
<dbReference type="EMBL" id="LFJC01000003">
    <property type="protein sequence ID" value="PIT02525.1"/>
    <property type="molecule type" value="Genomic_DNA"/>
</dbReference>
<dbReference type="Gene3D" id="3.30.70.3460">
    <property type="match status" value="1"/>
</dbReference>
<comment type="catalytic activity">
    <reaction evidence="5">
        <text>siroheme + 2 H(+) = 12,18-didecarboxysiroheme + 2 CO2</text>
        <dbReference type="Rhea" id="RHEA:19093"/>
        <dbReference type="ChEBI" id="CHEBI:15378"/>
        <dbReference type="ChEBI" id="CHEBI:16526"/>
        <dbReference type="ChEBI" id="CHEBI:60052"/>
        <dbReference type="ChEBI" id="CHEBI:140497"/>
        <dbReference type="EC" id="4.1.1.111"/>
    </reaction>
</comment>
<feature type="domain" description="Siroheme decarboxylase NirL-like HTH" evidence="8">
    <location>
        <begin position="8"/>
        <end position="50"/>
    </location>
</feature>
<gene>
    <name evidence="9" type="ORF">TSA1_18515</name>
</gene>
<comment type="similarity">
    <text evidence="3">Belongs to the Ahb/Nir family.</text>
</comment>